<evidence type="ECO:0000256" key="3">
    <source>
        <dbReference type="ARBA" id="ARBA00022679"/>
    </source>
</evidence>
<evidence type="ECO:0000259" key="5">
    <source>
        <dbReference type="Pfam" id="PF00185"/>
    </source>
</evidence>
<feature type="domain" description="Aspartate/ornithine carbamoyltransferase carbamoyl-P binding" evidence="6">
    <location>
        <begin position="6"/>
        <end position="144"/>
    </location>
</feature>
<dbReference type="InterPro" id="IPR006130">
    <property type="entry name" value="Asp/Orn_carbamoylTrfase"/>
</dbReference>
<reference evidence="7" key="1">
    <citation type="submission" date="2015-10" db="EMBL/GenBank/DDBJ databases">
        <title>Arginine deiminase pathway enzymes: evolutionary history in metamonads and other eukaryotes.</title>
        <authorList>
            <person name="Novak L."/>
            <person name="Zubacova Z."/>
            <person name="Karnkowska A."/>
            <person name="Kolisko M."/>
            <person name="Hroudova M."/>
            <person name="Stairs C.W."/>
            <person name="Simpson A.G.B."/>
            <person name="Keeling P.J."/>
            <person name="Roger A.J."/>
            <person name="Cepicka I."/>
            <person name="Hampl V."/>
        </authorList>
    </citation>
    <scope>NUCLEOTIDE SEQUENCE</scope>
</reference>
<dbReference type="InterPro" id="IPR036901">
    <property type="entry name" value="Asp/Orn_carbamoylTrfase_sf"/>
</dbReference>
<dbReference type="GO" id="GO:0042450">
    <property type="term" value="P:L-arginine biosynthetic process via ornithine"/>
    <property type="evidence" value="ECO:0007669"/>
    <property type="project" value="TreeGrafter"/>
</dbReference>
<dbReference type="GO" id="GO:0016597">
    <property type="term" value="F:amino acid binding"/>
    <property type="evidence" value="ECO:0007669"/>
    <property type="project" value="InterPro"/>
</dbReference>
<dbReference type="PRINTS" id="PR00102">
    <property type="entry name" value="OTCASE"/>
</dbReference>
<dbReference type="PANTHER" id="PTHR45753:SF3">
    <property type="entry name" value="ORNITHINE TRANSCARBAMYLASE, MITOCHONDRIAL"/>
    <property type="match status" value="1"/>
</dbReference>
<dbReference type="InterPro" id="IPR002292">
    <property type="entry name" value="Orn/put_carbamltrans"/>
</dbReference>
<evidence type="ECO:0000259" key="6">
    <source>
        <dbReference type="Pfam" id="PF02729"/>
    </source>
</evidence>
<dbReference type="EMBL" id="KT883870">
    <property type="protein sequence ID" value="AMQ24256.1"/>
    <property type="molecule type" value="mRNA"/>
</dbReference>
<evidence type="ECO:0000313" key="7">
    <source>
        <dbReference type="EMBL" id="AMQ24256.1"/>
    </source>
</evidence>
<dbReference type="NCBIfam" id="NF001986">
    <property type="entry name" value="PRK00779.1"/>
    <property type="match status" value="1"/>
</dbReference>
<dbReference type="PRINTS" id="PR00100">
    <property type="entry name" value="AOTCASE"/>
</dbReference>
<evidence type="ECO:0000256" key="4">
    <source>
        <dbReference type="RuleBase" id="RU003634"/>
    </source>
</evidence>
<evidence type="ECO:0000256" key="1">
    <source>
        <dbReference type="ARBA" id="ARBA00007805"/>
    </source>
</evidence>
<sequence length="318" mass="35032">MSGKSRSILKISDLTKDEIIKIMNCANEIKKTPSLFKDRCSQQTLLMLFEKPSLRTRVSFETGMTQMGGHAIFYSVADSPLGKKETISDTAKVLSRMVDVVMARLNKREDMRELALNSTIPVINALDDFAHPCQMLADLQTIIEKKGKFDNITLAYAGDLRNNVTYDLMRLGSVMGFAVNVSGPTGKGYEIEEEVLAECHTLCAVSGGVVRVFPNVADAVRGADVVYCDSWMSYGIPSSLAETRRATFLPFQINAERFALAKPDAIFMNCLPATRGDEQTADVIDGPRSVVFDQAENRLHAQKALLLFLLAKNMSGTV</sequence>
<dbReference type="NCBIfam" id="TIGR00658">
    <property type="entry name" value="orni_carb_tr"/>
    <property type="match status" value="1"/>
</dbReference>
<dbReference type="Pfam" id="PF02729">
    <property type="entry name" value="OTCace_N"/>
    <property type="match status" value="1"/>
</dbReference>
<evidence type="ECO:0000256" key="2">
    <source>
        <dbReference type="ARBA" id="ARBA00013007"/>
    </source>
</evidence>
<dbReference type="EC" id="2.1.3.3" evidence="2"/>
<dbReference type="Pfam" id="PF00185">
    <property type="entry name" value="OTCace"/>
    <property type="match status" value="1"/>
</dbReference>
<dbReference type="AlphaFoldDB" id="A0A142D9Y3"/>
<name>A0A142D9Y3_9EUKA</name>
<dbReference type="InterPro" id="IPR006131">
    <property type="entry name" value="Asp_carbamoyltransf_Asp/Orn-bd"/>
</dbReference>
<dbReference type="FunFam" id="3.40.50.1370:FF:000008">
    <property type="entry name" value="Ornithine carbamoyltransferase"/>
    <property type="match status" value="1"/>
</dbReference>
<comment type="similarity">
    <text evidence="1">Belongs to the aspartate/ornithine carbamoyltransferase superfamily. OTCase family.</text>
</comment>
<feature type="domain" description="Aspartate/ornithine carbamoyltransferase Asp/Orn-binding" evidence="5">
    <location>
        <begin position="151"/>
        <end position="308"/>
    </location>
</feature>
<organism evidence="7">
    <name type="scientific">Pyrsonympha sp. LN-2016a</name>
    <dbReference type="NCBI Taxonomy" id="1812477"/>
    <lineage>
        <taxon>Eukaryota</taxon>
        <taxon>Metamonada</taxon>
        <taxon>Preaxostyla</taxon>
        <taxon>Oxymonadida</taxon>
        <taxon>Pyrsonymphidae</taxon>
        <taxon>Pyrsonympha</taxon>
    </lineage>
</organism>
<dbReference type="Gene3D" id="3.40.50.1370">
    <property type="entry name" value="Aspartate/ornithine carbamoyltransferase"/>
    <property type="match status" value="2"/>
</dbReference>
<protein>
    <recommendedName>
        <fullName evidence="2">ornithine carbamoyltransferase</fullName>
        <ecNumber evidence="2">2.1.3.3</ecNumber>
    </recommendedName>
</protein>
<proteinExistence type="evidence at transcript level"/>
<dbReference type="PANTHER" id="PTHR45753">
    <property type="entry name" value="ORNITHINE CARBAMOYLTRANSFERASE, MITOCHONDRIAL"/>
    <property type="match status" value="1"/>
</dbReference>
<dbReference type="GO" id="GO:0004585">
    <property type="term" value="F:ornithine carbamoyltransferase activity"/>
    <property type="evidence" value="ECO:0007669"/>
    <property type="project" value="UniProtKB-EC"/>
</dbReference>
<dbReference type="InterPro" id="IPR006132">
    <property type="entry name" value="Asp/Orn_carbamoyltranf_P-bd"/>
</dbReference>
<keyword evidence="3 4" id="KW-0808">Transferase</keyword>
<dbReference type="SUPFAM" id="SSF53671">
    <property type="entry name" value="Aspartate/ornithine carbamoyltransferase"/>
    <property type="match status" value="1"/>
</dbReference>
<dbReference type="GO" id="GO:0019240">
    <property type="term" value="P:citrulline biosynthetic process"/>
    <property type="evidence" value="ECO:0007669"/>
    <property type="project" value="TreeGrafter"/>
</dbReference>
<accession>A0A142D9Y3</accession>